<evidence type="ECO:0000313" key="1">
    <source>
        <dbReference type="EMBL" id="GAI81306.1"/>
    </source>
</evidence>
<reference evidence="1" key="1">
    <citation type="journal article" date="2014" name="Front. Microbiol.">
        <title>High frequency of phylogenetically diverse reductive dehalogenase-homologous genes in deep subseafloor sedimentary metagenomes.</title>
        <authorList>
            <person name="Kawai M."/>
            <person name="Futagami T."/>
            <person name="Toyoda A."/>
            <person name="Takaki Y."/>
            <person name="Nishi S."/>
            <person name="Hori S."/>
            <person name="Arai W."/>
            <person name="Tsubouchi T."/>
            <person name="Morono Y."/>
            <person name="Uchiyama I."/>
            <person name="Ito T."/>
            <person name="Fujiyama A."/>
            <person name="Inagaki F."/>
            <person name="Takami H."/>
        </authorList>
    </citation>
    <scope>NUCLEOTIDE SEQUENCE</scope>
    <source>
        <strain evidence="1">Expedition CK06-06</strain>
    </source>
</reference>
<comment type="caution">
    <text evidence="1">The sequence shown here is derived from an EMBL/GenBank/DDBJ whole genome shotgun (WGS) entry which is preliminary data.</text>
</comment>
<dbReference type="AlphaFoldDB" id="X1SQ78"/>
<proteinExistence type="predicted"/>
<name>X1SQ78_9ZZZZ</name>
<feature type="non-terminal residue" evidence="1">
    <location>
        <position position="70"/>
    </location>
</feature>
<sequence>MLVRRTPFRLSAPQSDVIIGVGHGDVDAFTGHNEALILEVGRYDPREVEGKVIKLLSCQTGVKLGPDLIG</sequence>
<organism evidence="1">
    <name type="scientific">marine sediment metagenome</name>
    <dbReference type="NCBI Taxonomy" id="412755"/>
    <lineage>
        <taxon>unclassified sequences</taxon>
        <taxon>metagenomes</taxon>
        <taxon>ecological metagenomes</taxon>
    </lineage>
</organism>
<protein>
    <submittedName>
        <fullName evidence="1">Uncharacterized protein</fullName>
    </submittedName>
</protein>
<gene>
    <name evidence="1" type="ORF">S12H4_24769</name>
</gene>
<dbReference type="EMBL" id="BARW01013569">
    <property type="protein sequence ID" value="GAI81306.1"/>
    <property type="molecule type" value="Genomic_DNA"/>
</dbReference>
<accession>X1SQ78</accession>